<dbReference type="InterPro" id="IPR001031">
    <property type="entry name" value="Thioesterase"/>
</dbReference>
<dbReference type="InterPro" id="IPR023213">
    <property type="entry name" value="CAT-like_dom_sf"/>
</dbReference>
<dbReference type="Proteomes" id="UP000297951">
    <property type="component" value="Unassembled WGS sequence"/>
</dbReference>
<dbReference type="EMBL" id="SPQC01000049">
    <property type="protein sequence ID" value="TFU20694.1"/>
    <property type="molecule type" value="Genomic_DNA"/>
</dbReference>
<dbReference type="SUPFAM" id="SSF52777">
    <property type="entry name" value="CoA-dependent acyltransferases"/>
    <property type="match status" value="2"/>
</dbReference>
<dbReference type="SUPFAM" id="SSF53474">
    <property type="entry name" value="alpha/beta-Hydrolases"/>
    <property type="match status" value="1"/>
</dbReference>
<evidence type="ECO:0000256" key="2">
    <source>
        <dbReference type="ARBA" id="ARBA00022450"/>
    </source>
</evidence>
<dbReference type="GO" id="GO:0031177">
    <property type="term" value="F:phosphopantetheine binding"/>
    <property type="evidence" value="ECO:0007669"/>
    <property type="project" value="InterPro"/>
</dbReference>
<reference evidence="5 6" key="1">
    <citation type="submission" date="2019-03" db="EMBL/GenBank/DDBJ databases">
        <title>Diversity of the mouse oral microbiome.</title>
        <authorList>
            <person name="Joseph S."/>
            <person name="Aduse-Opoku J."/>
            <person name="Curtis M."/>
            <person name="Wade W."/>
            <person name="Hashim A."/>
        </authorList>
    </citation>
    <scope>NUCLEOTIDE SEQUENCE [LARGE SCALE GENOMIC DNA]</scope>
    <source>
        <strain evidence="6">irhom_31</strain>
    </source>
</reference>
<dbReference type="SUPFAM" id="SSF47336">
    <property type="entry name" value="ACP-like"/>
    <property type="match status" value="1"/>
</dbReference>
<comment type="caution">
    <text evidence="5">The sequence shown here is derived from an EMBL/GenBank/DDBJ whole genome shotgun (WGS) entry which is preliminary data.</text>
</comment>
<dbReference type="GO" id="GO:0008610">
    <property type="term" value="P:lipid biosynthetic process"/>
    <property type="evidence" value="ECO:0007669"/>
    <property type="project" value="UniProtKB-ARBA"/>
</dbReference>
<protein>
    <submittedName>
        <fullName evidence="5">Amino acid adenylation domain-containing protein</fullName>
    </submittedName>
</protein>
<dbReference type="InterPro" id="IPR010071">
    <property type="entry name" value="AA_adenyl_dom"/>
</dbReference>
<dbReference type="Gene3D" id="3.30.300.30">
    <property type="match status" value="1"/>
</dbReference>
<dbReference type="PANTHER" id="PTHR45527:SF1">
    <property type="entry name" value="FATTY ACID SYNTHASE"/>
    <property type="match status" value="1"/>
</dbReference>
<dbReference type="InterPro" id="IPR020806">
    <property type="entry name" value="PKS_PP-bd"/>
</dbReference>
<dbReference type="Gene3D" id="3.30.559.30">
    <property type="entry name" value="Nonribosomal peptide synthetase, condensation domain"/>
    <property type="match status" value="1"/>
</dbReference>
<dbReference type="InterPro" id="IPR020845">
    <property type="entry name" value="AMP-binding_CS"/>
</dbReference>
<evidence type="ECO:0000313" key="6">
    <source>
        <dbReference type="Proteomes" id="UP000297951"/>
    </source>
</evidence>
<dbReference type="InterPro" id="IPR042099">
    <property type="entry name" value="ANL_N_sf"/>
</dbReference>
<dbReference type="NCBIfam" id="TIGR01733">
    <property type="entry name" value="AA-adenyl-dom"/>
    <property type="match status" value="1"/>
</dbReference>
<dbReference type="GO" id="GO:0044550">
    <property type="term" value="P:secondary metabolite biosynthetic process"/>
    <property type="evidence" value="ECO:0007669"/>
    <property type="project" value="TreeGrafter"/>
</dbReference>
<keyword evidence="3" id="KW-0597">Phosphoprotein</keyword>
<evidence type="ECO:0000259" key="4">
    <source>
        <dbReference type="PROSITE" id="PS50075"/>
    </source>
</evidence>
<gene>
    <name evidence="5" type="ORF">E4U03_10795</name>
</gene>
<keyword evidence="2" id="KW-0596">Phosphopantetheine</keyword>
<dbReference type="Gene3D" id="3.40.50.1820">
    <property type="entry name" value="alpha/beta hydrolase"/>
    <property type="match status" value="1"/>
</dbReference>
<dbReference type="Pfam" id="PF00550">
    <property type="entry name" value="PP-binding"/>
    <property type="match status" value="1"/>
</dbReference>
<dbReference type="PANTHER" id="PTHR45527">
    <property type="entry name" value="NONRIBOSOMAL PEPTIDE SYNTHETASE"/>
    <property type="match status" value="1"/>
</dbReference>
<dbReference type="SUPFAM" id="SSF56801">
    <property type="entry name" value="Acetyl-CoA synthetase-like"/>
    <property type="match status" value="1"/>
</dbReference>
<dbReference type="InterPro" id="IPR001242">
    <property type="entry name" value="Condensation_dom"/>
</dbReference>
<dbReference type="InterPro" id="IPR000873">
    <property type="entry name" value="AMP-dep_synth/lig_dom"/>
</dbReference>
<accession>A0A4Y9F0U0</accession>
<evidence type="ECO:0000256" key="3">
    <source>
        <dbReference type="ARBA" id="ARBA00022553"/>
    </source>
</evidence>
<dbReference type="SMART" id="SM00824">
    <property type="entry name" value="PKS_TE"/>
    <property type="match status" value="1"/>
</dbReference>
<dbReference type="InterPro" id="IPR020802">
    <property type="entry name" value="TesA-like"/>
</dbReference>
<feature type="domain" description="Carrier" evidence="4">
    <location>
        <begin position="1002"/>
        <end position="1076"/>
    </location>
</feature>
<comment type="cofactor">
    <cofactor evidence="1">
        <name>pantetheine 4'-phosphate</name>
        <dbReference type="ChEBI" id="CHEBI:47942"/>
    </cofactor>
</comment>
<dbReference type="RefSeq" id="WP_135013741.1">
    <property type="nucleotide sequence ID" value="NZ_JADGLK010000049.1"/>
</dbReference>
<dbReference type="InterPro" id="IPR036736">
    <property type="entry name" value="ACP-like_sf"/>
</dbReference>
<evidence type="ECO:0000313" key="5">
    <source>
        <dbReference type="EMBL" id="TFU20694.1"/>
    </source>
</evidence>
<dbReference type="OrthoDB" id="2472181at2"/>
<dbReference type="Gene3D" id="3.40.50.12780">
    <property type="entry name" value="N-terminal domain of ligase-like"/>
    <property type="match status" value="1"/>
</dbReference>
<dbReference type="Gene3D" id="3.30.559.10">
    <property type="entry name" value="Chloramphenicol acetyltransferase-like domain"/>
    <property type="match status" value="1"/>
</dbReference>
<dbReference type="PROSITE" id="PS00455">
    <property type="entry name" value="AMP_BINDING"/>
    <property type="match status" value="1"/>
</dbReference>
<dbReference type="GO" id="GO:0043041">
    <property type="term" value="P:amino acid activation for nonribosomal peptide biosynthetic process"/>
    <property type="evidence" value="ECO:0007669"/>
    <property type="project" value="TreeGrafter"/>
</dbReference>
<dbReference type="GO" id="GO:0003824">
    <property type="term" value="F:catalytic activity"/>
    <property type="evidence" value="ECO:0007669"/>
    <property type="project" value="InterPro"/>
</dbReference>
<dbReference type="InterPro" id="IPR009081">
    <property type="entry name" value="PP-bd_ACP"/>
</dbReference>
<evidence type="ECO:0000256" key="1">
    <source>
        <dbReference type="ARBA" id="ARBA00001957"/>
    </source>
</evidence>
<dbReference type="SMART" id="SM00823">
    <property type="entry name" value="PKS_PP"/>
    <property type="match status" value="1"/>
</dbReference>
<sequence>MSRSWYPLPRSAQGIFFATELEPESSTYITAELVVFEAPLEAGLLRRAIKVVYAEHETLRTIIELGERGRGTREVMWAALPAEEHLQRLEILEELELEAVPGEEEATVLAWAQQRRQRPMPVCQGQGLDSALVHINGRYWFYHAIHHLLADGFAAYEILRQIFSAYSQLEKGEEPSFHKRPSLAELAEEEAKNQRVLEGQLAAYLQKLPELAWDEDPSLDSVSGAGGTEAAGETVRVRALLSPELQNSYRIIGELTRASWPQMMIAAVGAFMGRHQGQEAFRALVPQMNRVIPGLAPRLSAQTALSAVNLLPLVCPARGNARKALETVQDGMWYNAEHALAPYEDLQARASQQGVLLGGAQINIVPFDARFVAGTAGVGRVVNVAAGPVPHLTVTVRGTPYRGQELSVELDINPELLLAQDADAVAQRLIHWLEKWAQVALEDGSLEALSLLSPHDEALLESLQGETVALDYKPLAAIVEHKAQEIPEQVAFAEAANYQQGSWNFQGGRELTYAQLRNSSISLALELASREIGQGSRVGVRGHRSLEFMVLVFALAYLGAVYVPLEPSLPGSRVRSMCQDAELELVVNSDFLGQQQLEELSREYGVEVMGFPENLEDRSTECDLAEMKGLTLDGDELAYILFTSGSTGRPKGVGVKALALHNRLAWQTQLVKLGQEEWVLYKTPISFDVHVWELYWGVTQGARTVLCAPLGHRDPAYLARIICSSAIDVLHFVPSMLAAFNRSKQAQELMHTGKGPRAVVCSGEALDASLVRQTHRLMGAKVYNFYGPTEAAIDVTAYCMDPGQVPDLVPMGQPVWNTAVSIRDSAGHPCPPLMRGELYLHGVQVSDGYLNRPEATAAAFSSDDHGQSVYATGDMVVWGKDGLLYYRGRLDHQIKIRGQRVELAEIEAVLSEVPSLARSCLIYRQEGAKEYLIAFMEIAPGMSTDEAVEAARCHAALHLSDYMVPSHWQVLETLPLTINGKVDRTTLMGYPLLPEEEAGEAPPQSFTVERCCQVFSRVLGHEIGAETDFFSAGGHSLLAMVLAEELGQEFGCEVSLVSIFANPTPQGLAASLFQEKLDDFAPCLLLRPGDGGAPVIFLPPAGGLGWCYAPLLSAFPESSPIFLIQAEEYSGAERGGNSSSLAEAAARALERLLEMQGADLQGATLVGWSLGGMMAQELAYLLESRGLAPQKVIVLDAYPQSYWRTFPPAQEVDKWRAIARLGGLELDEADLTEAGVLEALRKSSSALGSLPSERLKVCLAQVQKAMEWVRQGTPSALDAPVVLIAAQETLESGAPAHEWKEYCSDYELVVAEGGHTDVLKAALIEQIL</sequence>
<proteinExistence type="predicted"/>
<dbReference type="PROSITE" id="PS50075">
    <property type="entry name" value="CARRIER"/>
    <property type="match status" value="1"/>
</dbReference>
<organism evidence="5 6">
    <name type="scientific">Rothia nasimurium</name>
    <dbReference type="NCBI Taxonomy" id="85336"/>
    <lineage>
        <taxon>Bacteria</taxon>
        <taxon>Bacillati</taxon>
        <taxon>Actinomycetota</taxon>
        <taxon>Actinomycetes</taxon>
        <taxon>Micrococcales</taxon>
        <taxon>Micrococcaceae</taxon>
        <taxon>Rothia</taxon>
    </lineage>
</organism>
<dbReference type="InterPro" id="IPR045851">
    <property type="entry name" value="AMP-bd_C_sf"/>
</dbReference>
<dbReference type="GO" id="GO:0005737">
    <property type="term" value="C:cytoplasm"/>
    <property type="evidence" value="ECO:0007669"/>
    <property type="project" value="TreeGrafter"/>
</dbReference>
<dbReference type="InterPro" id="IPR029058">
    <property type="entry name" value="AB_hydrolase_fold"/>
</dbReference>
<dbReference type="Pfam" id="PF00975">
    <property type="entry name" value="Thioesterase"/>
    <property type="match status" value="1"/>
</dbReference>
<dbReference type="Pfam" id="PF00501">
    <property type="entry name" value="AMP-binding"/>
    <property type="match status" value="1"/>
</dbReference>
<name>A0A4Y9F0U0_9MICC</name>
<dbReference type="Pfam" id="PF00668">
    <property type="entry name" value="Condensation"/>
    <property type="match status" value="1"/>
</dbReference>